<evidence type="ECO:0000313" key="1">
    <source>
        <dbReference type="EMBL" id="BDU13588.1"/>
    </source>
</evidence>
<dbReference type="EMBL" id="LC739538">
    <property type="protein sequence ID" value="BDU13588.1"/>
    <property type="molecule type" value="Genomic_DNA"/>
</dbReference>
<evidence type="ECO:0000313" key="2">
    <source>
        <dbReference type="Proteomes" id="UP001652996"/>
    </source>
</evidence>
<accession>A0ACA8S9K2</accession>
<keyword evidence="2" id="KW-1185">Reference proteome</keyword>
<reference evidence="1 2" key="1">
    <citation type="journal article" date="2023" name="Phage (New Rochelle)">
        <title>Tailoring Effective Phage Cocktails for Long-Term Lysis of Escherichia coli Based on Physiological Properties of Constituent Phages.</title>
        <authorList>
            <person name="Kaneko T."/>
            <person name="Osaka T."/>
            <person name="Tsuneda S."/>
        </authorList>
    </citation>
    <scope>NUCLEOTIDE SEQUENCE [LARGE SCALE GENOMIC DNA]</scope>
    <source>
        <strain evidence="2">phiWec189</strain>
    </source>
</reference>
<dbReference type="Proteomes" id="UP001652996">
    <property type="component" value="Segment"/>
</dbReference>
<proteinExistence type="predicted"/>
<name>A0ACA8S9K2_9CAUD</name>
<protein>
    <submittedName>
        <fullName evidence="1">Uncharacterized protein</fullName>
    </submittedName>
</protein>
<sequence length="102" mass="11916">MPHTTTRREENIMSSWINQEVESRFNAIWDLIEKEDGTSSPYLNNLEFHFVEAMNAEHDHEGGADEFAKGYGFNNANEMIEAVVLQAEEDYQLKTLEFCRRK</sequence>
<organism evidence="1 2">
    <name type="scientific">Escherichia phage phiWec189</name>
    <dbReference type="NCBI Taxonomy" id="2992785"/>
    <lineage>
        <taxon>Viruses</taxon>
        <taxon>Duplodnaviria</taxon>
        <taxon>Heunggongvirae</taxon>
        <taxon>Uroviricota</taxon>
        <taxon>Caudoviricetes</taxon>
        <taxon>Vequintavirinae</taxon>
        <taxon>Vequintavirus</taxon>
        <taxon>Vequintavirus phiWec189</taxon>
    </lineage>
</organism>